<proteinExistence type="predicted"/>
<dbReference type="InterPro" id="IPR051051">
    <property type="entry name" value="E3_ubiq-ligase_TRIM/RNF"/>
</dbReference>
<dbReference type="Gene3D" id="4.10.830.40">
    <property type="match status" value="1"/>
</dbReference>
<dbReference type="PANTHER" id="PTHR25465">
    <property type="entry name" value="B-BOX DOMAIN CONTAINING"/>
    <property type="match status" value="1"/>
</dbReference>
<dbReference type="AlphaFoldDB" id="A0A8T2NK35"/>
<dbReference type="EMBL" id="JAFBMS010000047">
    <property type="protein sequence ID" value="KAG9340046.1"/>
    <property type="molecule type" value="Genomic_DNA"/>
</dbReference>
<gene>
    <name evidence="4" type="ORF">JZ751_022157</name>
</gene>
<dbReference type="Proteomes" id="UP000824540">
    <property type="component" value="Unassembled WGS sequence"/>
</dbReference>
<keyword evidence="3" id="KW-0862">Zinc</keyword>
<accession>A0A8T2NK35</accession>
<organism evidence="4 5">
    <name type="scientific">Albula glossodonta</name>
    <name type="common">roundjaw bonefish</name>
    <dbReference type="NCBI Taxonomy" id="121402"/>
    <lineage>
        <taxon>Eukaryota</taxon>
        <taxon>Metazoa</taxon>
        <taxon>Chordata</taxon>
        <taxon>Craniata</taxon>
        <taxon>Vertebrata</taxon>
        <taxon>Euteleostomi</taxon>
        <taxon>Actinopterygii</taxon>
        <taxon>Neopterygii</taxon>
        <taxon>Teleostei</taxon>
        <taxon>Albuliformes</taxon>
        <taxon>Albulidae</taxon>
        <taxon>Albula</taxon>
    </lineage>
</organism>
<reference evidence="4" key="1">
    <citation type="thesis" date="2021" institute="BYU ScholarsArchive" country="Provo, UT, USA">
        <title>Applications of and Algorithms for Genome Assembly and Genomic Analyses with an Emphasis on Marine Teleosts.</title>
        <authorList>
            <person name="Pickett B.D."/>
        </authorList>
    </citation>
    <scope>NUCLEOTIDE SEQUENCE</scope>
    <source>
        <strain evidence="4">HI-2016</strain>
    </source>
</reference>
<keyword evidence="5" id="KW-1185">Reference proteome</keyword>
<evidence type="ECO:0000313" key="5">
    <source>
        <dbReference type="Proteomes" id="UP000824540"/>
    </source>
</evidence>
<dbReference type="PANTHER" id="PTHR25465:SF5">
    <property type="entry name" value="E3 UBIQUITIN_ISG15 LIGASE TRIM25-RELATED"/>
    <property type="match status" value="1"/>
</dbReference>
<comment type="caution">
    <text evidence="4">The sequence shown here is derived from an EMBL/GenBank/DDBJ whole genome shotgun (WGS) entry which is preliminary data.</text>
</comment>
<keyword evidence="2" id="KW-0863">Zinc-finger</keyword>
<protein>
    <submittedName>
        <fullName evidence="4">Uncharacterized protein</fullName>
    </submittedName>
</protein>
<evidence type="ECO:0000256" key="1">
    <source>
        <dbReference type="ARBA" id="ARBA00022723"/>
    </source>
</evidence>
<evidence type="ECO:0000313" key="4">
    <source>
        <dbReference type="EMBL" id="KAG9340046.1"/>
    </source>
</evidence>
<dbReference type="GO" id="GO:0008270">
    <property type="term" value="F:zinc ion binding"/>
    <property type="evidence" value="ECO:0007669"/>
    <property type="project" value="UniProtKB-KW"/>
</dbReference>
<name>A0A8T2NK35_9TELE</name>
<dbReference type="OrthoDB" id="6105938at2759"/>
<keyword evidence="1" id="KW-0479">Metal-binding</keyword>
<evidence type="ECO:0000256" key="2">
    <source>
        <dbReference type="ARBA" id="ARBA00022771"/>
    </source>
</evidence>
<sequence>MAWVCDFCIERKVRAVKLCQTCTVSYCETHARQHYTVAALQRHTLMDVTGDLEPGLYQLQPDHKLHTAYDVISGMVF</sequence>
<evidence type="ECO:0000256" key="3">
    <source>
        <dbReference type="ARBA" id="ARBA00022833"/>
    </source>
</evidence>